<dbReference type="Proteomes" id="UP001295684">
    <property type="component" value="Unassembled WGS sequence"/>
</dbReference>
<keyword evidence="1" id="KW-0175">Coiled coil</keyword>
<feature type="region of interest" description="Disordered" evidence="2">
    <location>
        <begin position="413"/>
        <end position="521"/>
    </location>
</feature>
<feature type="compositionally biased region" description="Basic and acidic residues" evidence="2">
    <location>
        <begin position="211"/>
        <end position="225"/>
    </location>
</feature>
<feature type="compositionally biased region" description="Basic and acidic residues" evidence="2">
    <location>
        <begin position="246"/>
        <end position="257"/>
    </location>
</feature>
<gene>
    <name evidence="3" type="ORF">ECRASSUSDP1_LOCUS10102</name>
</gene>
<feature type="compositionally biased region" description="Polar residues" evidence="2">
    <location>
        <begin position="429"/>
        <end position="440"/>
    </location>
</feature>
<accession>A0AAD1UJ62</accession>
<evidence type="ECO:0000256" key="2">
    <source>
        <dbReference type="SAM" id="MobiDB-lite"/>
    </source>
</evidence>
<name>A0AAD1UJ62_EUPCR</name>
<dbReference type="EMBL" id="CAMPGE010009947">
    <property type="protein sequence ID" value="CAI2368806.1"/>
    <property type="molecule type" value="Genomic_DNA"/>
</dbReference>
<reference evidence="3" key="1">
    <citation type="submission" date="2023-07" db="EMBL/GenBank/DDBJ databases">
        <authorList>
            <consortium name="AG Swart"/>
            <person name="Singh M."/>
            <person name="Singh A."/>
            <person name="Seah K."/>
            <person name="Emmerich C."/>
        </authorList>
    </citation>
    <scope>NUCLEOTIDE SEQUENCE</scope>
    <source>
        <strain evidence="3">DP1</strain>
    </source>
</reference>
<keyword evidence="4" id="KW-1185">Reference proteome</keyword>
<feature type="region of interest" description="Disordered" evidence="2">
    <location>
        <begin position="246"/>
        <end position="271"/>
    </location>
</feature>
<protein>
    <submittedName>
        <fullName evidence="3">Uncharacterized protein</fullName>
    </submittedName>
</protein>
<evidence type="ECO:0000313" key="3">
    <source>
        <dbReference type="EMBL" id="CAI2368806.1"/>
    </source>
</evidence>
<feature type="compositionally biased region" description="Basic and acidic residues" evidence="2">
    <location>
        <begin position="413"/>
        <end position="428"/>
    </location>
</feature>
<evidence type="ECO:0000313" key="4">
    <source>
        <dbReference type="Proteomes" id="UP001295684"/>
    </source>
</evidence>
<feature type="compositionally biased region" description="Polar residues" evidence="2">
    <location>
        <begin position="258"/>
        <end position="267"/>
    </location>
</feature>
<feature type="coiled-coil region" evidence="1">
    <location>
        <begin position="104"/>
        <end position="131"/>
    </location>
</feature>
<feature type="region of interest" description="Disordered" evidence="2">
    <location>
        <begin position="207"/>
        <end position="229"/>
    </location>
</feature>
<feature type="compositionally biased region" description="Low complexity" evidence="2">
    <location>
        <begin position="480"/>
        <end position="489"/>
    </location>
</feature>
<proteinExistence type="predicted"/>
<dbReference type="AlphaFoldDB" id="A0AAD1UJ62"/>
<evidence type="ECO:0000256" key="1">
    <source>
        <dbReference type="SAM" id="Coils"/>
    </source>
</evidence>
<organism evidence="3 4">
    <name type="scientific">Euplotes crassus</name>
    <dbReference type="NCBI Taxonomy" id="5936"/>
    <lineage>
        <taxon>Eukaryota</taxon>
        <taxon>Sar</taxon>
        <taxon>Alveolata</taxon>
        <taxon>Ciliophora</taxon>
        <taxon>Intramacronucleata</taxon>
        <taxon>Spirotrichea</taxon>
        <taxon>Hypotrichia</taxon>
        <taxon>Euplotida</taxon>
        <taxon>Euplotidae</taxon>
        <taxon>Moneuplotes</taxon>
    </lineage>
</organism>
<comment type="caution">
    <text evidence="3">The sequence shown here is derived from an EMBL/GenBank/DDBJ whole genome shotgun (WGS) entry which is preliminary data.</text>
</comment>
<sequence>MTYYDEYYSRRSSGPEYVRDEGVPYRQAPTTEDLLFRFKKMQELFNKLEDNYNSSIAEISGEVETLRDKMKNYDEEVSIWKRIESKSSNILENKAVNLLKIQLIDEIQSSFTDLTQKNTELQEKMNQVEIKCNTNKIIIDEHKKEFNETLFDVDKFKVQIEDIEKQVHSQSETFYDKESFKTFKIKIERDIKNLKLKTGLKQRNNFGSFAKESDKSSDHKGEKKPTRLTSFVQSPRAGRKRFFEIPKHGDKKPEKSSNFKTIHNSPNKLEGKGINKSLSNVVKPIASESLSLSSNKLRVSTLSEKKEDLDIFVKVSETFAKVLTRREDLINFHAQFSSTIDKYKISHGIFKTPQLMSDEERERYHEFVRMEDIKKEIQEKINFKGSKIAPIGSPSSKNLATIKEDIQMKRTKYKFDDQHLKKRSDNKSDFSMISSPQNSPEKLLGYNKPTLAIKKIPTPQKLKEQYRRQKFNSVYEKKSNSSSISSESSRGIPPGDKPKPYKMNQSKSIEKKKSSSKLLKRNKVNLVRRNTTFFKPQFDHITNLSIGEDSNKSGVPQALLVGLDDLDEEFHERMDIQEAKLKNIEIMNKKIDTRISTIEIELTRKLMSTLSDANTIKEEVDHSIKMMKRDRNQVIHVGKSLEGHIQKTLSEIENFRIYYKKLDNKIDLIIKDLEIQTLLDTQDEIDRHSISLMGVFENTTRSNEIPSHKPIEISKNCISCSSYKSFALKSFKLACLSYTPSTIGYMSKELTRIQMHKLRSENLQKLGIKMKFPDKERISTLIEPHLSKLEFNSPVQNTRNLKFNYKKRNLHSSMAKKSQDGQDSSISFKFNNTIIDSKVNNSFMGKTSSLTKKEKVNISRTTMRNFRRAINVRNSSRMSY</sequence>